<accession>A0AA35QUB5</accession>
<dbReference type="InterPro" id="IPR039664">
    <property type="entry name" value="GRB/APBB1IP"/>
</dbReference>
<dbReference type="Gene3D" id="1.10.150.50">
    <property type="entry name" value="Transcription Factor, Ets-1"/>
    <property type="match status" value="1"/>
</dbReference>
<dbReference type="Pfam" id="PF21989">
    <property type="entry name" value="RA_2"/>
    <property type="match status" value="1"/>
</dbReference>
<protein>
    <submittedName>
        <fullName evidence="7">Ras-associated and pleckstrin homology domains-containing protein 1</fullName>
    </submittedName>
</protein>
<feature type="compositionally biased region" description="Low complexity" evidence="3">
    <location>
        <begin position="543"/>
        <end position="555"/>
    </location>
</feature>
<evidence type="ECO:0000256" key="2">
    <source>
        <dbReference type="PROSITE-ProRule" id="PRU00191"/>
    </source>
</evidence>
<dbReference type="SMART" id="SM00233">
    <property type="entry name" value="PH"/>
    <property type="match status" value="1"/>
</dbReference>
<feature type="compositionally biased region" description="Pro residues" evidence="3">
    <location>
        <begin position="602"/>
        <end position="641"/>
    </location>
</feature>
<evidence type="ECO:0000259" key="4">
    <source>
        <dbReference type="PROSITE" id="PS50001"/>
    </source>
</evidence>
<comment type="caution">
    <text evidence="7">The sequence shown here is derived from an EMBL/GenBank/DDBJ whole genome shotgun (WGS) entry which is preliminary data.</text>
</comment>
<dbReference type="InterPro" id="IPR039665">
    <property type="entry name" value="PH_APBB1IP"/>
</dbReference>
<feature type="domain" description="SH2" evidence="4">
    <location>
        <begin position="680"/>
        <end position="776"/>
    </location>
</feature>
<dbReference type="PANTHER" id="PTHR11243:SF23">
    <property type="entry name" value="LD06925P"/>
    <property type="match status" value="1"/>
</dbReference>
<evidence type="ECO:0000256" key="1">
    <source>
        <dbReference type="ARBA" id="ARBA00022999"/>
    </source>
</evidence>
<feature type="domain" description="PH" evidence="5">
    <location>
        <begin position="345"/>
        <end position="456"/>
    </location>
</feature>
<feature type="region of interest" description="Disordered" evidence="3">
    <location>
        <begin position="89"/>
        <end position="230"/>
    </location>
</feature>
<feature type="compositionally biased region" description="Pro residues" evidence="3">
    <location>
        <begin position="559"/>
        <end position="585"/>
    </location>
</feature>
<dbReference type="PROSITE" id="PS50001">
    <property type="entry name" value="SH2"/>
    <property type="match status" value="1"/>
</dbReference>
<feature type="compositionally biased region" description="Polar residues" evidence="3">
    <location>
        <begin position="89"/>
        <end position="103"/>
    </location>
</feature>
<proteinExistence type="predicted"/>
<name>A0AA35QUB5_GEOBA</name>
<dbReference type="SUPFAM" id="SSF47769">
    <property type="entry name" value="SAM/Pointed domain"/>
    <property type="match status" value="1"/>
</dbReference>
<dbReference type="SMART" id="SM00252">
    <property type="entry name" value="SH2"/>
    <property type="match status" value="1"/>
</dbReference>
<evidence type="ECO:0000313" key="7">
    <source>
        <dbReference type="EMBL" id="CAI7992286.1"/>
    </source>
</evidence>
<dbReference type="Pfam" id="PF00169">
    <property type="entry name" value="PH"/>
    <property type="match status" value="1"/>
</dbReference>
<keyword evidence="1 2" id="KW-0727">SH2 domain</keyword>
<dbReference type="Gene3D" id="2.30.29.30">
    <property type="entry name" value="Pleckstrin-homology domain (PH domain)/Phosphotyrosine-binding domain (PTB)"/>
    <property type="match status" value="1"/>
</dbReference>
<feature type="compositionally biased region" description="Low complexity" evidence="3">
    <location>
        <begin position="155"/>
        <end position="173"/>
    </location>
</feature>
<dbReference type="InterPro" id="IPR029071">
    <property type="entry name" value="Ubiquitin-like_domsf"/>
</dbReference>
<dbReference type="InterPro" id="IPR013761">
    <property type="entry name" value="SAM/pointed_sf"/>
</dbReference>
<dbReference type="PROSITE" id="PS50003">
    <property type="entry name" value="PH_DOMAIN"/>
    <property type="match status" value="1"/>
</dbReference>
<dbReference type="InterPro" id="IPR001660">
    <property type="entry name" value="SAM"/>
</dbReference>
<reference evidence="7" key="1">
    <citation type="submission" date="2023-03" db="EMBL/GenBank/DDBJ databases">
        <authorList>
            <person name="Steffen K."/>
            <person name="Cardenas P."/>
        </authorList>
    </citation>
    <scope>NUCLEOTIDE SEQUENCE</scope>
</reference>
<keyword evidence="8" id="KW-1185">Reference proteome</keyword>
<dbReference type="InterPro" id="IPR000980">
    <property type="entry name" value="SH2"/>
</dbReference>
<dbReference type="SUPFAM" id="SSF55550">
    <property type="entry name" value="SH2 domain"/>
    <property type="match status" value="1"/>
</dbReference>
<dbReference type="Proteomes" id="UP001174909">
    <property type="component" value="Unassembled WGS sequence"/>
</dbReference>
<dbReference type="InterPro" id="IPR036860">
    <property type="entry name" value="SH2_dom_sf"/>
</dbReference>
<feature type="region of interest" description="Disordered" evidence="3">
    <location>
        <begin position="530"/>
        <end position="672"/>
    </location>
</feature>
<dbReference type="AlphaFoldDB" id="A0AA35QUB5"/>
<sequence>MSDVWTWLAELGCEQYAAIIEGGGYTTVESLGSLDDARLQSLGVFDGNHRRSILHKVAAGSEADLDSVLTDLTSVIADLEAFTVPSKVSTFTNTSTPQGQRHSMLQRQDPRPPPPDEDFDLDSLLSDLTSFNPSETVAARNPPPPPPRRDFPQASPSHSSHSSHSTPVHNHSTPTPPSTPGHDPVVVKVPQPELAGATDQISQEETSRRLHSKAQELLSDQTLTEEEREERMKEEKMKIGIEKMKLAHKKKVAIKVFNVDRSNKTVVVEEGMTASMVCHLLVVKNHFDESPNWVLLEQLGDVSLEYFPQHLKTSVAAIAKVTTLERAEKARKILLQEYFSSTSRVPELEGWLNLKDGYKKSWKKVFFILRASGLYYSTKGKQKGAKFLQLLVQFEDYELYHGINFKKVVKAPTEFCFSLRPLPRQFVPGPKDIKVLCSDDEATALSWTAGIRLAKYGLQLRDNFHKAKLTQFKLEDLGAPEGSKPKADDRVSKLVGFRLERHMDKIREQYNTHREEEEIKKQLYHSPYFSSQSEGEDVDDNHSTSNTPPSTNTPERTPEPPAPRSQPPPVAPRPGTSPKPTPAPRPPKRSDVQVTPQSSGLPQPPAPYRPPQPPAPYSPPQPPAPYNPYPAPNQPAPPPRGSPSHSAYVGQSYHQTPPPTQPRPNRSASPDQSEMFEFPWYHGAIPRDEAIRRLESMGGFDGSFLVRDSTTVPNSFVLTMFSKGVSKNFQIMLMENPGGTAMYRIDDGPTFPRIDQLLRHYATNPDRLPCRLTDYCPRPPTRMTEC</sequence>
<feature type="domain" description="SAM" evidence="6">
    <location>
        <begin position="1"/>
        <end position="63"/>
    </location>
</feature>
<dbReference type="CDD" id="cd01259">
    <property type="entry name" value="PH_APBB1IP"/>
    <property type="match status" value="1"/>
</dbReference>
<dbReference type="PROSITE" id="PS50105">
    <property type="entry name" value="SAM_DOMAIN"/>
    <property type="match status" value="1"/>
</dbReference>
<dbReference type="InterPro" id="IPR011993">
    <property type="entry name" value="PH-like_dom_sf"/>
</dbReference>
<feature type="compositionally biased region" description="Polar residues" evidence="3">
    <location>
        <begin position="592"/>
        <end position="601"/>
    </location>
</feature>
<evidence type="ECO:0000259" key="6">
    <source>
        <dbReference type="PROSITE" id="PS50105"/>
    </source>
</evidence>
<organism evidence="7 8">
    <name type="scientific">Geodia barretti</name>
    <name type="common">Barrett's horny sponge</name>
    <dbReference type="NCBI Taxonomy" id="519541"/>
    <lineage>
        <taxon>Eukaryota</taxon>
        <taxon>Metazoa</taxon>
        <taxon>Porifera</taxon>
        <taxon>Demospongiae</taxon>
        <taxon>Heteroscleromorpha</taxon>
        <taxon>Tetractinellida</taxon>
        <taxon>Astrophorina</taxon>
        <taxon>Geodiidae</taxon>
        <taxon>Geodia</taxon>
    </lineage>
</organism>
<dbReference type="PANTHER" id="PTHR11243">
    <property type="entry name" value="GROWTH FACTOR RECEPTOR-BOUND PROTEIN"/>
    <property type="match status" value="1"/>
</dbReference>
<dbReference type="Pfam" id="PF00017">
    <property type="entry name" value="SH2"/>
    <property type="match status" value="1"/>
</dbReference>
<gene>
    <name evidence="7" type="ORF">GBAR_LOCUS954</name>
</gene>
<dbReference type="Pfam" id="PF00536">
    <property type="entry name" value="SAM_1"/>
    <property type="match status" value="1"/>
</dbReference>
<dbReference type="EMBL" id="CASHTH010000142">
    <property type="protein sequence ID" value="CAI7992286.1"/>
    <property type="molecule type" value="Genomic_DNA"/>
</dbReference>
<dbReference type="PRINTS" id="PR00401">
    <property type="entry name" value="SH2DOMAIN"/>
</dbReference>
<dbReference type="Gene3D" id="3.30.505.10">
    <property type="entry name" value="SH2 domain"/>
    <property type="match status" value="1"/>
</dbReference>
<dbReference type="SUPFAM" id="SSF54236">
    <property type="entry name" value="Ubiquitin-like"/>
    <property type="match status" value="1"/>
</dbReference>
<dbReference type="SUPFAM" id="SSF50729">
    <property type="entry name" value="PH domain-like"/>
    <property type="match status" value="1"/>
</dbReference>
<evidence type="ECO:0000256" key="3">
    <source>
        <dbReference type="SAM" id="MobiDB-lite"/>
    </source>
</evidence>
<evidence type="ECO:0000259" key="5">
    <source>
        <dbReference type="PROSITE" id="PS50003"/>
    </source>
</evidence>
<evidence type="ECO:0000313" key="8">
    <source>
        <dbReference type="Proteomes" id="UP001174909"/>
    </source>
</evidence>
<dbReference type="InterPro" id="IPR001849">
    <property type="entry name" value="PH_domain"/>
</dbReference>